<evidence type="ECO:0000313" key="2">
    <source>
        <dbReference type="EMBL" id="TKW36924.1"/>
    </source>
</evidence>
<protein>
    <submittedName>
        <fullName evidence="2">Uncharacterized protein</fullName>
    </submittedName>
</protein>
<feature type="region of interest" description="Disordered" evidence="1">
    <location>
        <begin position="1"/>
        <end position="80"/>
    </location>
</feature>
<feature type="compositionally biased region" description="Gly residues" evidence="1">
    <location>
        <begin position="42"/>
        <end position="77"/>
    </location>
</feature>
<name>A0A4U6W5K5_SETVI</name>
<feature type="compositionally biased region" description="Basic and acidic residues" evidence="1">
    <location>
        <begin position="1"/>
        <end position="25"/>
    </location>
</feature>
<sequence length="103" mass="10628">MSERQVKGGGKGQRERKVRWERERGSSCGEGDAGGEREVEGSGWGGSERISLGGGGTEGGPRMGVGGPGGGGGGEGAGLESFQRKVTPFSTNWELQLVLKVIH</sequence>
<proteinExistence type="predicted"/>
<gene>
    <name evidence="2" type="ORF">SEVIR_1G013900v2</name>
</gene>
<organism evidence="2 3">
    <name type="scientific">Setaria viridis</name>
    <name type="common">Green bristlegrass</name>
    <name type="synonym">Setaria italica subsp. viridis</name>
    <dbReference type="NCBI Taxonomy" id="4556"/>
    <lineage>
        <taxon>Eukaryota</taxon>
        <taxon>Viridiplantae</taxon>
        <taxon>Streptophyta</taxon>
        <taxon>Embryophyta</taxon>
        <taxon>Tracheophyta</taxon>
        <taxon>Spermatophyta</taxon>
        <taxon>Magnoliopsida</taxon>
        <taxon>Liliopsida</taxon>
        <taxon>Poales</taxon>
        <taxon>Poaceae</taxon>
        <taxon>PACMAD clade</taxon>
        <taxon>Panicoideae</taxon>
        <taxon>Panicodae</taxon>
        <taxon>Paniceae</taxon>
        <taxon>Cenchrinae</taxon>
        <taxon>Setaria</taxon>
    </lineage>
</organism>
<dbReference type="Gramene" id="TKW36924">
    <property type="protein sequence ID" value="TKW36924"/>
    <property type="gene ID" value="SEVIR_1G013900v2"/>
</dbReference>
<accession>A0A4U6W5K5</accession>
<keyword evidence="3" id="KW-1185">Reference proteome</keyword>
<dbReference type="EMBL" id="CM016552">
    <property type="protein sequence ID" value="TKW36924.1"/>
    <property type="molecule type" value="Genomic_DNA"/>
</dbReference>
<evidence type="ECO:0000256" key="1">
    <source>
        <dbReference type="SAM" id="MobiDB-lite"/>
    </source>
</evidence>
<reference evidence="2" key="1">
    <citation type="submission" date="2019-03" db="EMBL/GenBank/DDBJ databases">
        <title>WGS assembly of Setaria viridis.</title>
        <authorList>
            <person name="Huang P."/>
            <person name="Jenkins J."/>
            <person name="Grimwood J."/>
            <person name="Barry K."/>
            <person name="Healey A."/>
            <person name="Mamidi S."/>
            <person name="Sreedasyam A."/>
            <person name="Shu S."/>
            <person name="Feldman M."/>
            <person name="Wu J."/>
            <person name="Yu Y."/>
            <person name="Chen C."/>
            <person name="Johnson J."/>
            <person name="Rokhsar D."/>
            <person name="Baxter I."/>
            <person name="Schmutz J."/>
            <person name="Brutnell T."/>
            <person name="Kellogg E."/>
        </authorList>
    </citation>
    <scope>NUCLEOTIDE SEQUENCE [LARGE SCALE GENOMIC DNA]</scope>
</reference>
<evidence type="ECO:0000313" key="3">
    <source>
        <dbReference type="Proteomes" id="UP000298652"/>
    </source>
</evidence>
<dbReference type="AlphaFoldDB" id="A0A4U6W5K5"/>
<dbReference type="Proteomes" id="UP000298652">
    <property type="component" value="Chromosome 1"/>
</dbReference>